<dbReference type="InterPro" id="IPR023415">
    <property type="entry name" value="LDLR_class-A_CS"/>
</dbReference>
<feature type="compositionally biased region" description="Acidic residues" evidence="20">
    <location>
        <begin position="238"/>
        <end position="262"/>
    </location>
</feature>
<dbReference type="PROSITE" id="PS50024">
    <property type="entry name" value="SEA"/>
    <property type="match status" value="1"/>
</dbReference>
<dbReference type="InterPro" id="IPR000082">
    <property type="entry name" value="SEA_dom"/>
</dbReference>
<feature type="domain" description="EGF-like" evidence="24">
    <location>
        <begin position="4121"/>
        <end position="4156"/>
    </location>
</feature>
<dbReference type="InterPro" id="IPR007110">
    <property type="entry name" value="Ig-like_dom"/>
</dbReference>
<evidence type="ECO:0000259" key="22">
    <source>
        <dbReference type="PROSITE" id="PS50024"/>
    </source>
</evidence>
<evidence type="ECO:0000256" key="16">
    <source>
        <dbReference type="PROSITE-ProRule" id="PRU00076"/>
    </source>
</evidence>
<feature type="domain" description="Laminin G" evidence="23">
    <location>
        <begin position="3903"/>
        <end position="4084"/>
    </location>
</feature>
<gene>
    <name evidence="28" type="primary">LOC114332075</name>
</gene>
<feature type="region of interest" description="Disordered" evidence="20">
    <location>
        <begin position="3365"/>
        <end position="3404"/>
    </location>
</feature>
<evidence type="ECO:0000256" key="17">
    <source>
        <dbReference type="PROSITE-ProRule" id="PRU00122"/>
    </source>
</evidence>
<dbReference type="Pfam" id="PF00008">
    <property type="entry name" value="EGF"/>
    <property type="match status" value="2"/>
</dbReference>
<feature type="domain" description="Ig-like" evidence="26">
    <location>
        <begin position="2991"/>
        <end position="3075"/>
    </location>
</feature>
<dbReference type="Pfam" id="PF02210">
    <property type="entry name" value="Laminin_G_2"/>
    <property type="match status" value="2"/>
</dbReference>
<feature type="chain" id="PRO_5028400778" evidence="21">
    <location>
        <begin position="32"/>
        <end position="4633"/>
    </location>
</feature>
<dbReference type="Pfam" id="PF00054">
    <property type="entry name" value="Laminin_G_1"/>
    <property type="match status" value="1"/>
</dbReference>
<feature type="disulfide bond" evidence="16">
    <location>
        <begin position="4383"/>
        <end position="4392"/>
    </location>
</feature>
<dbReference type="Gene3D" id="2.60.120.200">
    <property type="match status" value="3"/>
</dbReference>
<evidence type="ECO:0000256" key="7">
    <source>
        <dbReference type="ARBA" id="ARBA00022692"/>
    </source>
</evidence>
<feature type="domain" description="Laminin EGF-like" evidence="25">
    <location>
        <begin position="2306"/>
        <end position="2353"/>
    </location>
</feature>
<dbReference type="SUPFAM" id="SSF48726">
    <property type="entry name" value="Immunoglobulin"/>
    <property type="match status" value="13"/>
</dbReference>
<feature type="domain" description="Ig-like" evidence="26">
    <location>
        <begin position="3730"/>
        <end position="3811"/>
    </location>
</feature>
<feature type="domain" description="Ig-like" evidence="26">
    <location>
        <begin position="3584"/>
        <end position="3661"/>
    </location>
</feature>
<dbReference type="Pfam" id="PF24973">
    <property type="entry name" value="EGF_LMN_ATRN"/>
    <property type="match status" value="1"/>
</dbReference>
<feature type="domain" description="EGF-like" evidence="24">
    <location>
        <begin position="4395"/>
        <end position="4431"/>
    </location>
</feature>
<feature type="disulfide bond" evidence="18">
    <location>
        <begin position="440"/>
        <end position="455"/>
    </location>
</feature>
<evidence type="ECO:0000256" key="6">
    <source>
        <dbReference type="ARBA" id="ARBA00022536"/>
    </source>
</evidence>
<feature type="domain" description="EGF-like" evidence="24">
    <location>
        <begin position="4082"/>
        <end position="4118"/>
    </location>
</feature>
<dbReference type="InterPro" id="IPR013098">
    <property type="entry name" value="Ig_I-set"/>
</dbReference>
<feature type="disulfide bond" evidence="18">
    <location>
        <begin position="581"/>
        <end position="596"/>
    </location>
</feature>
<evidence type="ECO:0000256" key="18">
    <source>
        <dbReference type="PROSITE-ProRule" id="PRU00124"/>
    </source>
</evidence>
<feature type="disulfide bond" evidence="18">
    <location>
        <begin position="879"/>
        <end position="897"/>
    </location>
</feature>
<keyword evidence="8 21" id="KW-0732">Signal</keyword>
<feature type="disulfide bond" evidence="18">
    <location>
        <begin position="776"/>
        <end position="791"/>
    </location>
</feature>
<evidence type="ECO:0000313" key="28">
    <source>
        <dbReference type="RefSeq" id="XP_028137588.1"/>
    </source>
</evidence>
<dbReference type="SMART" id="SM00409">
    <property type="entry name" value="IG"/>
    <property type="match status" value="13"/>
</dbReference>
<name>A0A6P7FXJ4_DIAVI</name>
<feature type="disulfide bond" evidence="18">
    <location>
        <begin position="961"/>
        <end position="973"/>
    </location>
</feature>
<feature type="disulfide bond" evidence="16">
    <location>
        <begin position="4146"/>
        <end position="4155"/>
    </location>
</feature>
<feature type="domain" description="Laminin G" evidence="23">
    <location>
        <begin position="4161"/>
        <end position="4336"/>
    </location>
</feature>
<evidence type="ECO:0000256" key="5">
    <source>
        <dbReference type="ARBA" id="ARBA00022530"/>
    </source>
</evidence>
<feature type="disulfide bond" evidence="18">
    <location>
        <begin position="1496"/>
        <end position="1514"/>
    </location>
</feature>
<dbReference type="GO" id="GO:0120035">
    <property type="term" value="P:regulation of plasma membrane bounded cell projection organization"/>
    <property type="evidence" value="ECO:0007669"/>
    <property type="project" value="UniProtKB-ARBA"/>
</dbReference>
<dbReference type="GO" id="GO:0016318">
    <property type="term" value="P:ommatidial rotation"/>
    <property type="evidence" value="ECO:0007669"/>
    <property type="project" value="UniProtKB-ARBA"/>
</dbReference>
<feature type="domain" description="Laminin IV type A" evidence="27">
    <location>
        <begin position="1726"/>
        <end position="1900"/>
    </location>
</feature>
<dbReference type="InterPro" id="IPR013151">
    <property type="entry name" value="Immunoglobulin_dom"/>
</dbReference>
<feature type="disulfide bond" evidence="18">
    <location>
        <begin position="815"/>
        <end position="830"/>
    </location>
</feature>
<dbReference type="PROSITE" id="PS51115">
    <property type="entry name" value="LAMININ_IVA"/>
    <property type="match status" value="3"/>
</dbReference>
<feature type="disulfide bond" evidence="18">
    <location>
        <begin position="1218"/>
        <end position="1236"/>
    </location>
</feature>
<dbReference type="Gene3D" id="2.10.25.10">
    <property type="entry name" value="Laminin"/>
    <property type="match status" value="7"/>
</dbReference>
<feature type="disulfide bond" evidence="18">
    <location>
        <begin position="852"/>
        <end position="867"/>
    </location>
</feature>
<dbReference type="InterPro" id="IPR000152">
    <property type="entry name" value="EGF-type_Asp/Asn_hydroxyl_site"/>
</dbReference>
<feature type="disulfide bond" evidence="19">
    <location>
        <begin position="2360"/>
        <end position="2372"/>
    </location>
</feature>
<keyword evidence="6 16" id="KW-0245">EGF-like domain</keyword>
<dbReference type="GO" id="GO:0005886">
    <property type="term" value="C:plasma membrane"/>
    <property type="evidence" value="ECO:0007669"/>
    <property type="project" value="TreeGrafter"/>
</dbReference>
<keyword evidence="11" id="KW-1133">Transmembrane helix</keyword>
<feature type="disulfide bond" evidence="18">
    <location>
        <begin position="3682"/>
        <end position="3700"/>
    </location>
</feature>
<feature type="disulfide bond" evidence="16">
    <location>
        <begin position="4089"/>
        <end position="4106"/>
    </location>
</feature>
<dbReference type="PRINTS" id="PR00261">
    <property type="entry name" value="LDLRECEPTOR"/>
</dbReference>
<feature type="compositionally biased region" description="Acidic residues" evidence="20">
    <location>
        <begin position="130"/>
        <end position="189"/>
    </location>
</feature>
<evidence type="ECO:0000256" key="19">
    <source>
        <dbReference type="PROSITE-ProRule" id="PRU00460"/>
    </source>
</evidence>
<dbReference type="FunFam" id="2.10.25.10:FF:000090">
    <property type="entry name" value="laminin subunit alpha"/>
    <property type="match status" value="1"/>
</dbReference>
<dbReference type="FunFam" id="4.10.400.10:FF:000113">
    <property type="entry name" value="Low-density lipoprotein receptor-related protein 8"/>
    <property type="match status" value="1"/>
</dbReference>
<feature type="disulfide bond" evidence="18">
    <location>
        <begin position="1457"/>
        <end position="1475"/>
    </location>
</feature>
<feature type="domain" description="Ig-like" evidence="26">
    <location>
        <begin position="3394"/>
        <end position="3472"/>
    </location>
</feature>
<dbReference type="Gene3D" id="2.170.300.10">
    <property type="entry name" value="Tie2 ligand-binding domain superfamily"/>
    <property type="match status" value="2"/>
</dbReference>
<feature type="region of interest" description="Disordered" evidence="20">
    <location>
        <begin position="105"/>
        <end position="301"/>
    </location>
</feature>
<feature type="domain" description="Laminin IV type A" evidence="27">
    <location>
        <begin position="2090"/>
        <end position="2272"/>
    </location>
</feature>
<keyword evidence="12" id="KW-0472">Membrane</keyword>
<feature type="disulfide bond" evidence="18">
    <location>
        <begin position="1321"/>
        <end position="1336"/>
    </location>
</feature>
<dbReference type="GO" id="GO:0012505">
    <property type="term" value="C:endomembrane system"/>
    <property type="evidence" value="ECO:0007669"/>
    <property type="project" value="UniProtKB-SubCell"/>
</dbReference>
<evidence type="ECO:0000256" key="10">
    <source>
        <dbReference type="ARBA" id="ARBA00022869"/>
    </source>
</evidence>
<evidence type="ECO:0000256" key="12">
    <source>
        <dbReference type="ARBA" id="ARBA00023136"/>
    </source>
</evidence>
<feature type="disulfide bond" evidence="18">
    <location>
        <begin position="622"/>
        <end position="637"/>
    </location>
</feature>
<dbReference type="SUPFAM" id="SSF49899">
    <property type="entry name" value="Concanavalin A-like lectins/glucanases"/>
    <property type="match status" value="3"/>
</dbReference>
<feature type="disulfide bond" evidence="18">
    <location>
        <begin position="1136"/>
        <end position="1154"/>
    </location>
</feature>
<dbReference type="SMART" id="SM00192">
    <property type="entry name" value="LDLa"/>
    <property type="match status" value="24"/>
</dbReference>
<dbReference type="Pfam" id="PF00052">
    <property type="entry name" value="Laminin_B"/>
    <property type="match status" value="3"/>
</dbReference>
<evidence type="ECO:0000256" key="4">
    <source>
        <dbReference type="ARBA" id="ARBA00022525"/>
    </source>
</evidence>
<feature type="domain" description="EGF-like" evidence="24">
    <location>
        <begin position="1945"/>
        <end position="1989"/>
    </location>
</feature>
<dbReference type="InterPro" id="IPR056863">
    <property type="entry name" value="LMN_ATRN_NET-like_EGF"/>
</dbReference>
<dbReference type="GO" id="GO:0007476">
    <property type="term" value="P:imaginal disc-derived wing morphogenesis"/>
    <property type="evidence" value="ECO:0007669"/>
    <property type="project" value="UniProtKB-ARBA"/>
</dbReference>
<comment type="subcellular location">
    <subcellularLocation>
        <location evidence="3">Endomembrane system</location>
    </subcellularLocation>
    <subcellularLocation>
        <location evidence="1">Membrane</location>
        <topology evidence="1">Single-pass membrane protein</topology>
    </subcellularLocation>
    <subcellularLocation>
        <location evidence="2">Secreted</location>
        <location evidence="2">Extracellular space</location>
        <location evidence="2">Extracellular matrix</location>
        <location evidence="2">Basement membrane</location>
    </subcellularLocation>
</comment>
<accession>A0A6P7FXJ4</accession>
<dbReference type="FunFam" id="2.10.25.10:FF:000012">
    <property type="entry name" value="Delta-like protein"/>
    <property type="match status" value="1"/>
</dbReference>
<feature type="disulfide bond" evidence="18">
    <location>
        <begin position="699"/>
        <end position="714"/>
    </location>
</feature>
<feature type="disulfide bond" evidence="18">
    <location>
        <begin position="932"/>
        <end position="947"/>
    </location>
</feature>
<dbReference type="Pfam" id="PF01390">
    <property type="entry name" value="SEA"/>
    <property type="match status" value="1"/>
</dbReference>
<feature type="disulfide bond" evidence="18">
    <location>
        <begin position="1010"/>
        <end position="1022"/>
    </location>
</feature>
<feature type="disulfide bond" evidence="18">
    <location>
        <begin position="721"/>
        <end position="733"/>
    </location>
</feature>
<feature type="disulfide bond" evidence="18">
    <location>
        <begin position="891"/>
        <end position="906"/>
    </location>
</feature>
<evidence type="ECO:0000256" key="1">
    <source>
        <dbReference type="ARBA" id="ARBA00004167"/>
    </source>
</evidence>
<feature type="disulfide bond" evidence="18">
    <location>
        <begin position="3694"/>
        <end position="3709"/>
    </location>
</feature>
<evidence type="ECO:0000256" key="11">
    <source>
        <dbReference type="ARBA" id="ARBA00022989"/>
    </source>
</evidence>
<dbReference type="InterPro" id="IPR050685">
    <property type="entry name" value="LDLR"/>
</dbReference>
<dbReference type="Pfam" id="PF13927">
    <property type="entry name" value="Ig_3"/>
    <property type="match status" value="6"/>
</dbReference>
<feature type="disulfide bond" evidence="18">
    <location>
        <begin position="1028"/>
        <end position="1043"/>
    </location>
</feature>
<feature type="disulfide bond" evidence="18">
    <location>
        <begin position="1508"/>
        <end position="1523"/>
    </location>
</feature>
<keyword evidence="10" id="KW-0084">Basement membrane</keyword>
<dbReference type="InterPro" id="IPR001881">
    <property type="entry name" value="EGF-like_Ca-bd_dom"/>
</dbReference>
<feature type="disulfide bond" evidence="18">
    <location>
        <begin position="1211"/>
        <end position="1223"/>
    </location>
</feature>
<keyword evidence="4" id="KW-0964">Secreted</keyword>
<feature type="disulfide bond" evidence="16">
    <location>
        <begin position="1979"/>
        <end position="1988"/>
    </location>
</feature>
<dbReference type="PROSITE" id="PS50027">
    <property type="entry name" value="EGF_LAM_2"/>
    <property type="match status" value="2"/>
</dbReference>
<sequence>MGGPSTPKLFSLFTLFVFSFLLVGSLHQISADSKVDTDLVFDGRDNHPRLRRQVDVIENESSPPVEEHWLTSTVNRIKRSINNIFSKDTNPEKLDHHHIQKKAVHHKAKVISDHHHKGNTLRRSHRQAEDDYNSEDEGSEYDGQDSQEQQYDIDDDGGQQSADEDYDGQQTDTDDEEYHSQQTDDDDSQEQIGEQHQGQDQQNGHNHGHNQGRDHGHNHGHNNGNHNNINDTKKKNDDEDEFVPLEIGEGSDDDGDPDDDNIIDNGNGPDDDEDHNPEGISGDFGSGEEEPNVPTTPRFDYGHPRIFRIAFTLQELYQDDYSNRNSPQFKSLADRIKREVESVYNNVPGQQFVTVISIEKRPDPFKVRVTVDVDSEGNANSEDIKRAIYEPVKSIHRLGQLTTADPEDLRFTEFGESGQKCGINEILCKSGQCVPANARCDGINDCNDGSDEEGCLVEPPIVPKTTENPDQNPPEQPVEVDIPTQTTTTTTETPDTTVFETDPPTTPIPTTTPARRETTTFSWETEPPTTPTTTARTTTTEESHRTESPNIDEGSGAGDCRADDSVRCTDGSRIICADQQCDGQEDCDDGSDEINCVTTHKECRQGEFKCDVYRCIPLSQHCDGKMDCTDGTDEHNCQRECNENEFSCDDQCLPLERKCDGNRDCRDNADEQDCPAQQCPPRTFSCGAGDRCIPDESYCDGRQDCDNGADEANCTPGGDKCTGDQFRCGDGKCIPRNKVCNRKYDCDDLSDERNCPCQPDDFRCENGFCIPSAQRCDGTHQCQDRSDEIGCDQKQCKPYQWRCDDGTCIDQIERCNQIPNCPDRSDEIGCNVCSLDQFRCSDGTCLDLNKRCDGVEDCKHSEDEENCGASSCSSEQFTCASGQCVDRKLRCNKNYDCLDHSDEDNCGQDLICIPGTWRCKDHSLCIKKHKVCDGIVDCEDYSDEKFCEQESYTNATKGSSCEKGYIPCREGYCIEEYKQCNGYLDCPSGSDEDNCPTLAPSTTQAPLGVCQPDEVLCGDGTCVFGKKCDHISDCLDRFDELGCTGFCDITEFQCGNGKCISEKLRCDGFQDCLDNSDEQNCVDACPNGQFRCDNGICLDPRRRCDGYADCPGGTDEDNCAGDKNVTSQCKDSEFDCGEGHCISLTYRCDSYDDCKDGRDERDCGLCSEDEFECTYDKNCIDASKQCDGVSDCGDNSDEENCQRTPSPPQRCNSQQWRCDDGTCIDAHRQCDGVSDCPDNSDEIPDLCRVCANNQFQCIDNFNCISLSLRCNGRNDCNDGSDEYNCPTQPPTYSPPTEPPPVVCPKGQLPCRSQPDQCARYCDGRADCNDFSDETNCSTSSNNLNLKTYPSSTEEKEHVYKTGQEVVLTCRDEGQTRAQVYWARANGAPLPPGTTDVHGRLTIPNVQLEHSGTYLCIARGFPPNAPGTRVSVPVTVVRRPTRPPLPPSECNPVYEATCSNGECIPRSKLRDGHFDCSDGSDEDGYRPGGCEPNEFQCDNKKCILKTWMCDSDDDCSDNSDEKNCATNPPGSMCQYHQFACHSSNQCIPKSYHCDMQSDCVDGSDEVGCSKPVISRPPPPMVSLNVGEIFEISCTAVGIPTPEIVWRLNWGHVPSKCRMTSSKGVGTLICENIQVEDQGAYSCEAINIKGATFAVPDTILSVKRDNPCRPGYFNVQARNEGECIKCFCFGHTSSCRSADLFTFQFQPPFDSFKMLGARIDPSGSVDFRDEPIYTGAEPSLTPLGPQGVLATVPSDSRLSQLNVIPYFTLPENYNGNQLKSYGGYLNYWIRHSNRGTPLQGANIIITGNGYTLLHTSSHAPAPNTDENIRVRFFEGEWVERSPGSREKVATREEIMMVLENVDKILIKLQYNEGTLNTSITNVEMDSAGISNVGLGPASYVEECTCPVGYSGTSCEKCAPGFSRQRNGPWLGLCTKEQVECPPGMYNDGRQCQVCPCPHTTPENQFGRTCQLGADGDVVCNCPPGYVGNRCQSCAPGYEGNPLVSGDSCKPVRPPPRPYCDPAGSIDTRPDQFGRCRCKNLVTGPTCNQCKANSFHLSTQNQFGCVSCFCMGVSSQCSSSNWYREQVSSIFVSSQQNFLIVGNSDRETPITQGIRLDSQSRQISYSGFRSSDVYYWSLPSRYLGNKLTSYGGYLRYSLRHTPIPGGQSSRNNAADVELVSKNKINLLYYNRNQTQQNPNAPQTFAVPVLEQYWQRIDGQLADREHLLMVLADLEAIYVKATYFTNTQESSLISVSLDIANERNTGSLQRAVEVEQCHCPLGYTGLSCENCDVGYTRTPNGLYLGLCEICDCNEYSNECDPDTGLCLNCKDGTTGDYCDECLPGYNGDPSNGVPCTYRGTPPPCNCDPRGSLSSDCRDGRCACKVNVEGNNCDRCRSGSFGLNSSSIDGCEFCFCSGIVSECSESNLYIEQIPYQITQAAHGFTITDILLRTRISDNFDIDELMNEISHGFLPSNRETLYWSLPSTFTGNQVKSYGGNLEYSQRFTQRPQARYVPDKDVIIIGNGITIFWTNPAEQREQIVNPVSVKIHPSANWFRWDQNQGPKPASREDILTTLAKIDAILIRATQSSDTSNAYLSDITLDTAVEQITGNSRATSVEVCRCPQGYEGSSCESCDAGYYKDLYYDQSRPLGSCSKCPCNENEESCELGPDHRVVCHCKPEFTGRNCEFEANSTTVGGIEMEITPSEVVAPIGTQVRFTCKYRKASSPDLYISIESLNIHDIQETRYPGGAATSFTHVVSFNPQTIRCVVRNKARMEIGNIYVFVAPVGFTTTTENPDTTTNPNPEVTIEVTIEDTNIGIYEVGSSVRYNCSAKSRFVVRPVRINWRKADGDLPSRAIDDGNGLLVITDLRVSDSGRYICEASDDYTIVTSSVDLNVGVPQDRPPRIALSQPYVDVNAGQPVEIQCVGNGVPAPQISIVRADGQPLSPGQRFENGLFRIYQSRVSDSGDYNCIASNRVGTDSARFSIMVHEVTVGPIIKVDISPPSYRGVTGDNVMLRCTSSAFGQSIRWSKQDGELPYNSYEDRGTLIIRKATPDVSGLYICTITSASGTTGSNRATVTITGSDEGKFPTASVSTEKITLNQGGQTDIQCTATGVPPPSVKWTKLGGDLGNNVQQFGSTLNIRNAAIEDRGVYVCVSTNAHGIAQASVVVEVTRLETPRLEVYPSSSQIVIAGNSAVVQCRAVAGIPSPTITWTRENGLPLSSNVEEMSGGTLRFTQITQREEGEYICTAINEAGSASVSAHIVVHSPPDVIITPRQEVITRGIGDSLSLECQGTGMPQPTVGWTKLGSSYAEVPLSSNARSGLPNVSFQRFTHLTKEDAGIYVCKAESSAGIVERRVQLIVDTLPSRGDITDWPPTGEDATSSGTGGGWKDNEPARPQYTTTFRPDYPTRDQEFSAALGGRAELRCRIANGEDSNFEVSWSRTDGRPLPANSIQRSGVLYIDNVEVEAQGEYKCTGFDSSARPIFNVNAYLTVIFPPQITLIPPRQVVHPGEHAYINCSATGDQPIDISWSPIGRDMPRTVYTRDGYIRFNSIQMQDAGRYLCVATNRAGKAEAVADVIVEEYVSRPAIKAEQKQQQAPLGTNVQLRCRVDNPSSYSSVRWFREGPELPLGSQQNGEVLYLRNVQQQDQGRYYCEIQTRNGTVSDYVDLLLTARRGTCPPGHWLCKNRKCIPETLVCDKCNDCEDNSDEQDCATRIRRGPEPTTRRPYLPPEPSLYINPPDEDHYAGEDLEVHCQSSERGVVTMWSKISGPLSNNVVGVTGSLKIVSLTPENSGLYRCEANGRQGVQYRDYNLNVIDDQYKDQPPVQIKEAQRGSTVRLDCNSDFDAVDYVWTKQGGELPRGVDEFSKSIQLDDVDGSDAGAYTCTASNGERSIDIPVILVVTGIVPYFTQAPNSYITVPTLSDSYMQFNFEISFKPQQDTGLLLYNGNKGSDISGDYISLALKGGVPEFKYNLGAGTTLVRADRPITIGDWHTIKISRNRRKVTMYVDGDGPVVAVAEGKYTGLDLTEPMYLGGVPSHNGISPEVLNHEQYHGFVGCISRFKVGHAHLDILREALNKTGITTCESCSESRCQNQGACQEALSKEGYMCICSSGFSGPTCNKLKGEACSPHACGIGRCIDTDNGFECQCPLGRAGRRCEREISVIEPAFQNDAYIAYPTPKPARKLKLTLKVKPNNLEDGILLYCGESEEGYGNFISLAIKDRHLEFRFDAGNGVTVMRDEKELIPGNWHVLTATRSLSEGRLMVDGQAPAIGRLPGNYKTINLQTPLYVGGYDKHHIRINEGVQVYSGFNGCIGDINLAGIDINLIQNITDSANVRDCSAEDENENTISGGNTERPFRHVSCSNKPCQNGGQCYPLSPTEYQCACAPGFTGRNCETSENKCDPNPCENQGTCSLKNSQYVCDCALGFTGRNCDQVTELRNDAHFDGNGYLEFNRDLLAHRDGEQELIALELSTNQSSGLIFWHGQTPDADGNGHDYIALAIKNGYLEYSFDLGNGAVNIRNKKRRIDDGDRHSVILKRDGKRGSIEVDNTWVEEGEAEGSSTSLNAEGNIYIGGTPNISRMTGNKFTKGFNGCIHGFELQNSQRLDLGIKAINGLNVKPCSSFIGRDIWSNDLVN</sequence>
<dbReference type="InterPro" id="IPR013320">
    <property type="entry name" value="ConA-like_dom_sf"/>
</dbReference>
<feature type="domain" description="Ig-like" evidence="26">
    <location>
        <begin position="3174"/>
        <end position="3256"/>
    </location>
</feature>
<evidence type="ECO:0000256" key="2">
    <source>
        <dbReference type="ARBA" id="ARBA00004302"/>
    </source>
</evidence>
<organism evidence="28">
    <name type="scientific">Diabrotica virgifera virgifera</name>
    <name type="common">western corn rootworm</name>
    <dbReference type="NCBI Taxonomy" id="50390"/>
    <lineage>
        <taxon>Eukaryota</taxon>
        <taxon>Metazoa</taxon>
        <taxon>Ecdysozoa</taxon>
        <taxon>Arthropoda</taxon>
        <taxon>Hexapoda</taxon>
        <taxon>Insecta</taxon>
        <taxon>Pterygota</taxon>
        <taxon>Neoptera</taxon>
        <taxon>Endopterygota</taxon>
        <taxon>Coleoptera</taxon>
        <taxon>Polyphaga</taxon>
        <taxon>Cucujiformia</taxon>
        <taxon>Chrysomeloidea</taxon>
        <taxon>Chrysomelidae</taxon>
        <taxon>Galerucinae</taxon>
        <taxon>Diabroticina</taxon>
        <taxon>Diabroticites</taxon>
        <taxon>Diabrotica</taxon>
    </lineage>
</organism>
<feature type="disulfide bond" evidence="16">
    <location>
        <begin position="4125"/>
        <end position="4135"/>
    </location>
</feature>
<feature type="disulfide bond" evidence="19">
    <location>
        <begin position="2379"/>
        <end position="2388"/>
    </location>
</feature>
<dbReference type="InterPro" id="IPR000034">
    <property type="entry name" value="Laminin_IV"/>
</dbReference>
<feature type="disulfide bond" evidence="18">
    <location>
        <begin position="1186"/>
        <end position="1201"/>
    </location>
</feature>
<feature type="disulfide bond" evidence="18">
    <location>
        <begin position="610"/>
        <end position="628"/>
    </location>
</feature>
<dbReference type="FunFam" id="4.10.400.10:FF:000034">
    <property type="entry name" value="Low-density lipoprotein receptor-related protein 2"/>
    <property type="match status" value="1"/>
</dbReference>
<feature type="compositionally biased region" description="Low complexity" evidence="20">
    <location>
        <begin position="190"/>
        <end position="205"/>
    </location>
</feature>
<dbReference type="Pfam" id="PF07679">
    <property type="entry name" value="I-set"/>
    <property type="match status" value="3"/>
</dbReference>
<evidence type="ECO:0000256" key="20">
    <source>
        <dbReference type="SAM" id="MobiDB-lite"/>
    </source>
</evidence>
<feature type="disulfide bond" evidence="17">
    <location>
        <begin position="4591"/>
        <end position="4618"/>
    </location>
</feature>
<dbReference type="GO" id="GO:0005604">
    <property type="term" value="C:basement membrane"/>
    <property type="evidence" value="ECO:0007669"/>
    <property type="project" value="UniProtKB-SubCell"/>
</dbReference>
<dbReference type="Pfam" id="PF00053">
    <property type="entry name" value="EGF_laminin"/>
    <property type="match status" value="6"/>
</dbReference>
<dbReference type="PROSITE" id="PS00022">
    <property type="entry name" value="EGF_1"/>
    <property type="match status" value="6"/>
</dbReference>
<dbReference type="FunFam" id="2.10.25.10:FF:000066">
    <property type="entry name" value="FAT atypical cadherin 4"/>
    <property type="match status" value="1"/>
</dbReference>
<dbReference type="InterPro" id="IPR036179">
    <property type="entry name" value="Ig-like_dom_sf"/>
</dbReference>
<dbReference type="PROSITE" id="PS00010">
    <property type="entry name" value="ASX_HYDROXYL"/>
    <property type="match status" value="1"/>
</dbReference>
<dbReference type="InterPro" id="IPR003598">
    <property type="entry name" value="Ig_sub2"/>
</dbReference>
<dbReference type="GO" id="GO:0016192">
    <property type="term" value="P:vesicle-mediated transport"/>
    <property type="evidence" value="ECO:0007669"/>
    <property type="project" value="UniProtKB-ARBA"/>
</dbReference>
<feature type="domain" description="Laminin IV type A" evidence="27">
    <location>
        <begin position="2434"/>
        <end position="2615"/>
    </location>
</feature>
<feature type="compositionally biased region" description="Basic residues" evidence="20">
    <location>
        <begin position="105"/>
        <end position="125"/>
    </location>
</feature>
<feature type="disulfide bond" evidence="18">
    <location>
        <begin position="796"/>
        <end position="808"/>
    </location>
</feature>
<evidence type="ECO:0000259" key="27">
    <source>
        <dbReference type="PROSITE" id="PS51115"/>
    </source>
</evidence>
<evidence type="ECO:0000259" key="24">
    <source>
        <dbReference type="PROSITE" id="PS50026"/>
    </source>
</evidence>
<reference evidence="28" key="1">
    <citation type="submission" date="2025-08" db="UniProtKB">
        <authorList>
            <consortium name="RefSeq"/>
        </authorList>
    </citation>
    <scope>IDENTIFICATION</scope>
    <source>
        <tissue evidence="28">Whole insect</tissue>
    </source>
</reference>
<feature type="disulfide bond" evidence="18">
    <location>
        <begin position="803"/>
        <end position="821"/>
    </location>
</feature>
<dbReference type="OrthoDB" id="10055367at2759"/>
<dbReference type="SUPFAM" id="SSF57424">
    <property type="entry name" value="LDL receptor-like module"/>
    <property type="match status" value="22"/>
</dbReference>
<feature type="domain" description="EGF-like" evidence="24">
    <location>
        <begin position="4356"/>
        <end position="4393"/>
    </location>
</feature>
<keyword evidence="13 16" id="KW-1015">Disulfide bond</keyword>
<feature type="disulfide bond" evidence="18">
    <location>
        <begin position="872"/>
        <end position="884"/>
    </location>
</feature>
<feature type="disulfide bond" evidence="18">
    <location>
        <begin position="980"/>
        <end position="995"/>
    </location>
</feature>
<dbReference type="PROSITE" id="PS50835">
    <property type="entry name" value="IG_LIKE"/>
    <property type="match status" value="13"/>
</dbReference>
<dbReference type="GO" id="GO:0007411">
    <property type="term" value="P:axon guidance"/>
    <property type="evidence" value="ECO:0007669"/>
    <property type="project" value="UniProtKB-ARBA"/>
</dbReference>
<feature type="disulfide bond" evidence="18">
    <location>
        <begin position="1066"/>
        <end position="1081"/>
    </location>
</feature>
<dbReference type="SMART" id="SM00181">
    <property type="entry name" value="EGF"/>
    <property type="match status" value="9"/>
</dbReference>
<dbReference type="InterPro" id="IPR002049">
    <property type="entry name" value="LE_dom"/>
</dbReference>
<dbReference type="InterPro" id="IPR003599">
    <property type="entry name" value="Ig_sub"/>
</dbReference>
<feature type="disulfide bond" evidence="18">
    <location>
        <begin position="3675"/>
        <end position="3687"/>
    </location>
</feature>
<evidence type="ECO:0000259" key="25">
    <source>
        <dbReference type="PROSITE" id="PS50027"/>
    </source>
</evidence>
<dbReference type="GO" id="GO:0040008">
    <property type="term" value="P:regulation of growth"/>
    <property type="evidence" value="ECO:0007669"/>
    <property type="project" value="UniProtKB-ARBA"/>
</dbReference>
<dbReference type="InterPro" id="IPR002172">
    <property type="entry name" value="LDrepeatLR_classA_rpt"/>
</dbReference>
<dbReference type="PROSITE" id="PS50025">
    <property type="entry name" value="LAM_G_DOMAIN"/>
    <property type="match status" value="3"/>
</dbReference>
<dbReference type="FunCoup" id="A0A6P7FXJ4">
    <property type="interactions" value="193"/>
</dbReference>
<dbReference type="GO" id="GO:0048056">
    <property type="term" value="P:R3/R4 cell differentiation"/>
    <property type="evidence" value="ECO:0007669"/>
    <property type="project" value="UniProtKB-ARBA"/>
</dbReference>
<feature type="disulfide bond" evidence="18">
    <location>
        <begin position="968"/>
        <end position="986"/>
    </location>
</feature>
<feature type="disulfide bond" evidence="18">
    <location>
        <begin position="764"/>
        <end position="782"/>
    </location>
</feature>
<dbReference type="PROSITE" id="PS01248">
    <property type="entry name" value="EGF_LAM_1"/>
    <property type="match status" value="5"/>
</dbReference>
<evidence type="ECO:0000256" key="9">
    <source>
        <dbReference type="ARBA" id="ARBA00022737"/>
    </source>
</evidence>
<keyword evidence="15 19" id="KW-0424">Laminin EGF-like domain</keyword>
<feature type="domain" description="Ig-like" evidence="26">
    <location>
        <begin position="3265"/>
        <end position="3355"/>
    </location>
</feature>
<feature type="disulfide bond" evidence="18">
    <location>
        <begin position="659"/>
        <end position="674"/>
    </location>
</feature>
<protein>
    <submittedName>
        <fullName evidence="28">Basement membrane-specific heparan sulfate proteoglycan core protein isoform X1</fullName>
    </submittedName>
</protein>
<feature type="domain" description="Ig-like" evidence="26">
    <location>
        <begin position="1349"/>
        <end position="1434"/>
    </location>
</feature>
<dbReference type="SMART" id="SM00179">
    <property type="entry name" value="EGF_CA"/>
    <property type="match status" value="3"/>
</dbReference>
<dbReference type="PROSITE" id="PS50026">
    <property type="entry name" value="EGF_3"/>
    <property type="match status" value="5"/>
</dbReference>
<feature type="domain" description="Ig-like" evidence="26">
    <location>
        <begin position="3494"/>
        <end position="3578"/>
    </location>
</feature>
<dbReference type="PROSITE" id="PS01209">
    <property type="entry name" value="LDLRA_1"/>
    <property type="match status" value="9"/>
</dbReference>
<feature type="disulfide bond" evidence="18">
    <location>
        <begin position="1047"/>
        <end position="1059"/>
    </location>
</feature>
<dbReference type="CDD" id="cd00055">
    <property type="entry name" value="EGF_Lam"/>
    <property type="match status" value="3"/>
</dbReference>
<dbReference type="SMART" id="SM00180">
    <property type="entry name" value="EGF_Lam"/>
    <property type="match status" value="5"/>
</dbReference>
<dbReference type="Gene3D" id="2.60.40.10">
    <property type="entry name" value="Immunoglobulins"/>
    <property type="match status" value="13"/>
</dbReference>
<dbReference type="GO" id="GO:0005509">
    <property type="term" value="F:calcium ion binding"/>
    <property type="evidence" value="ECO:0007669"/>
    <property type="project" value="InterPro"/>
</dbReference>
<dbReference type="InterPro" id="IPR001791">
    <property type="entry name" value="Laminin_G"/>
</dbReference>
<dbReference type="CDD" id="cd00110">
    <property type="entry name" value="LamG"/>
    <property type="match status" value="3"/>
</dbReference>
<dbReference type="Pfam" id="PF00057">
    <property type="entry name" value="Ldl_recept_a"/>
    <property type="match status" value="20"/>
</dbReference>
<dbReference type="CDD" id="cd00112">
    <property type="entry name" value="LDLa"/>
    <property type="match status" value="23"/>
</dbReference>
<dbReference type="SMART" id="SM00281">
    <property type="entry name" value="LamB"/>
    <property type="match status" value="3"/>
</dbReference>
<keyword evidence="5" id="KW-0272">Extracellular matrix</keyword>
<feature type="disulfide bond" evidence="16">
    <location>
        <begin position="4108"/>
        <end position="4117"/>
    </location>
</feature>
<feature type="compositionally biased region" description="Low complexity" evidence="20">
    <location>
        <begin position="221"/>
        <end position="230"/>
    </location>
</feature>
<dbReference type="InterPro" id="IPR013783">
    <property type="entry name" value="Ig-like_fold"/>
</dbReference>
<feature type="disulfide bond" evidence="18">
    <location>
        <begin position="1129"/>
        <end position="1141"/>
    </location>
</feature>
<feature type="region of interest" description="Disordered" evidence="20">
    <location>
        <begin position="458"/>
        <end position="560"/>
    </location>
</feature>
<feature type="disulfide bond" evidence="18">
    <location>
        <begin position="840"/>
        <end position="858"/>
    </location>
</feature>
<evidence type="ECO:0000256" key="14">
    <source>
        <dbReference type="ARBA" id="ARBA00023180"/>
    </source>
</evidence>
<feature type="domain" description="Ig-like" evidence="26">
    <location>
        <begin position="2900"/>
        <end position="2981"/>
    </location>
</feature>
<dbReference type="PANTHER" id="PTHR24270">
    <property type="entry name" value="LOW-DENSITY LIPOPROTEIN RECEPTOR-RELATED"/>
    <property type="match status" value="1"/>
</dbReference>
<feature type="domain" description="Laminin G" evidence="23">
    <location>
        <begin position="4437"/>
        <end position="4618"/>
    </location>
</feature>
<feature type="disulfide bond" evidence="18">
    <location>
        <begin position="421"/>
        <end position="433"/>
    </location>
</feature>
<evidence type="ECO:0000256" key="8">
    <source>
        <dbReference type="ARBA" id="ARBA00022729"/>
    </source>
</evidence>
<evidence type="ECO:0000256" key="3">
    <source>
        <dbReference type="ARBA" id="ARBA00004308"/>
    </source>
</evidence>
<evidence type="ECO:0000259" key="26">
    <source>
        <dbReference type="PROSITE" id="PS50835"/>
    </source>
</evidence>
<feature type="domain" description="SEA" evidence="22">
    <location>
        <begin position="303"/>
        <end position="416"/>
    </location>
</feature>
<dbReference type="Gene3D" id="2.40.128.620">
    <property type="match status" value="1"/>
</dbReference>
<dbReference type="PROSITE" id="PS50068">
    <property type="entry name" value="LDLRA_2"/>
    <property type="match status" value="24"/>
</dbReference>
<feature type="disulfide bond" evidence="18">
    <location>
        <begin position="1054"/>
        <end position="1072"/>
    </location>
</feature>
<dbReference type="CDD" id="cd00054">
    <property type="entry name" value="EGF_CA"/>
    <property type="match status" value="3"/>
</dbReference>
<feature type="domain" description="Ig-like" evidence="26">
    <location>
        <begin position="3085"/>
        <end position="3167"/>
    </location>
</feature>
<dbReference type="GO" id="GO:0005911">
    <property type="term" value="C:cell-cell junction"/>
    <property type="evidence" value="ECO:0007669"/>
    <property type="project" value="UniProtKB-ARBA"/>
</dbReference>
<evidence type="ECO:0000256" key="13">
    <source>
        <dbReference type="ARBA" id="ARBA00023157"/>
    </source>
</evidence>
<dbReference type="GO" id="GO:0050769">
    <property type="term" value="P:positive regulation of neurogenesis"/>
    <property type="evidence" value="ECO:0007669"/>
    <property type="project" value="UniProtKB-ARBA"/>
</dbReference>
<feature type="disulfide bond" evidence="18">
    <location>
        <begin position="728"/>
        <end position="746"/>
    </location>
</feature>
<feature type="disulfide bond" evidence="18">
    <location>
        <begin position="1489"/>
        <end position="1501"/>
    </location>
</feature>
<evidence type="ECO:0000256" key="15">
    <source>
        <dbReference type="ARBA" id="ARBA00023292"/>
    </source>
</evidence>
<evidence type="ECO:0000256" key="21">
    <source>
        <dbReference type="SAM" id="SignalP"/>
    </source>
</evidence>
<feature type="signal peptide" evidence="21">
    <location>
        <begin position="1"/>
        <end position="31"/>
    </location>
</feature>
<feature type="disulfide bond" evidence="16">
    <location>
        <begin position="4421"/>
        <end position="4430"/>
    </location>
</feature>
<feature type="disulfide bond" evidence="18">
    <location>
        <begin position="1148"/>
        <end position="1163"/>
    </location>
</feature>
<dbReference type="Pfam" id="PF00047">
    <property type="entry name" value="ig"/>
    <property type="match status" value="1"/>
</dbReference>
<feature type="domain" description="Ig-like" evidence="26">
    <location>
        <begin position="1570"/>
        <end position="1659"/>
    </location>
</feature>
<feature type="disulfide bond" evidence="18">
    <location>
        <begin position="1104"/>
        <end position="1119"/>
    </location>
</feature>
<dbReference type="Gene3D" id="4.10.400.10">
    <property type="entry name" value="Low-density Lipoprotein Receptor"/>
    <property type="match status" value="22"/>
</dbReference>
<evidence type="ECO:0000259" key="23">
    <source>
        <dbReference type="PROSITE" id="PS50025"/>
    </source>
</evidence>
<dbReference type="InParanoid" id="A0A6P7FXJ4"/>
<dbReference type="InterPro" id="IPR036055">
    <property type="entry name" value="LDL_receptor-like_sf"/>
</dbReference>
<feature type="compositionally biased region" description="Low complexity" evidence="20">
    <location>
        <begin position="479"/>
        <end position="538"/>
    </location>
</feature>
<keyword evidence="9" id="KW-0677">Repeat</keyword>
<feature type="domain" description="Ig-like" evidence="26">
    <location>
        <begin position="2800"/>
        <end position="2891"/>
    </location>
</feature>
<dbReference type="SUPFAM" id="SSF57196">
    <property type="entry name" value="EGF/Laminin"/>
    <property type="match status" value="4"/>
</dbReference>
<proteinExistence type="predicted"/>
<feature type="disulfide bond" evidence="18">
    <location>
        <begin position="428"/>
        <end position="446"/>
    </location>
</feature>
<dbReference type="SMART" id="SM00408">
    <property type="entry name" value="IGc2"/>
    <property type="match status" value="13"/>
</dbReference>
<feature type="disulfide bond" evidence="18">
    <location>
        <begin position="757"/>
        <end position="769"/>
    </location>
</feature>
<feature type="disulfide bond" evidence="18">
    <location>
        <begin position="1270"/>
        <end position="1285"/>
    </location>
</feature>
<comment type="caution">
    <text evidence="16">Lacks conserved residue(s) required for the propagation of feature annotation.</text>
</comment>
<keyword evidence="7" id="KW-0812">Transmembrane</keyword>
<dbReference type="FunFam" id="2.10.25.10:FF:000106">
    <property type="entry name" value="Heparan sulfate proteoglycan 2"/>
    <property type="match status" value="1"/>
</dbReference>
<feature type="disulfide bond" evidence="18">
    <location>
        <begin position="1085"/>
        <end position="1097"/>
    </location>
</feature>
<dbReference type="RefSeq" id="XP_028137588.1">
    <property type="nucleotide sequence ID" value="XM_028281787.1"/>
</dbReference>
<dbReference type="SMART" id="SM00282">
    <property type="entry name" value="LamG"/>
    <property type="match status" value="3"/>
</dbReference>
<feature type="domain" description="Ig-like" evidence="26">
    <location>
        <begin position="3821"/>
        <end position="3892"/>
    </location>
</feature>
<feature type="disulfide bond" evidence="18">
    <location>
        <begin position="833"/>
        <end position="845"/>
    </location>
</feature>
<feature type="disulfide bond" evidence="18">
    <location>
        <begin position="1552"/>
        <end position="1567"/>
    </location>
</feature>
<feature type="disulfide bond" evidence="19">
    <location>
        <begin position="2325"/>
        <end position="2334"/>
    </location>
</feature>
<feature type="domain" description="Laminin EGF-like" evidence="25">
    <location>
        <begin position="2360"/>
        <end position="2408"/>
    </location>
</feature>
<feature type="disulfide bond" evidence="18">
    <location>
        <begin position="740"/>
        <end position="755"/>
    </location>
</feature>
<feature type="disulfide bond" evidence="18">
    <location>
        <begin position="1092"/>
        <end position="1110"/>
    </location>
</feature>
<feature type="disulfide bond" evidence="19">
    <location>
        <begin position="2337"/>
        <end position="2351"/>
    </location>
</feature>
<feature type="disulfide bond" evidence="18">
    <location>
        <begin position="603"/>
        <end position="615"/>
    </location>
</feature>
<keyword evidence="14" id="KW-0325">Glycoprotein</keyword>
<dbReference type="PROSITE" id="PS01186">
    <property type="entry name" value="EGF_2"/>
    <property type="match status" value="3"/>
</dbReference>
<dbReference type="InterPro" id="IPR000742">
    <property type="entry name" value="EGF"/>
</dbReference>